<keyword evidence="2" id="KW-1185">Reference proteome</keyword>
<comment type="caution">
    <text evidence="1">The sequence shown here is derived from an EMBL/GenBank/DDBJ whole genome shotgun (WGS) entry which is preliminary data.</text>
</comment>
<gene>
    <name evidence="1" type="ORF">BTR14_13865</name>
</gene>
<accession>A0ABX3PCD6</accession>
<dbReference type="Proteomes" id="UP000192652">
    <property type="component" value="Unassembled WGS sequence"/>
</dbReference>
<protein>
    <submittedName>
        <fullName evidence="1">Uncharacterized protein</fullName>
    </submittedName>
</protein>
<organism evidence="1 2">
    <name type="scientific">Xaviernesmea rhizosphaerae</name>
    <dbReference type="NCBI Taxonomy" id="1672749"/>
    <lineage>
        <taxon>Bacteria</taxon>
        <taxon>Pseudomonadati</taxon>
        <taxon>Pseudomonadota</taxon>
        <taxon>Alphaproteobacteria</taxon>
        <taxon>Hyphomicrobiales</taxon>
        <taxon>Rhizobiaceae</taxon>
        <taxon>Rhizobium/Agrobacterium group</taxon>
        <taxon>Xaviernesmea</taxon>
    </lineage>
</organism>
<evidence type="ECO:0000313" key="1">
    <source>
        <dbReference type="EMBL" id="OQP85860.1"/>
    </source>
</evidence>
<sequence length="308" mass="34613">MTSATPSPFEVGPIRKKRHSLLWRAILSVDALSVSLSPCSGAERLARYNAALEIDCPHDLHGEDVILVAGDEAYFQRYGASFIRSLALLRQSFFVHLHLFQPGPEVLAEVARLRRDYPDIALSLTIDPLTGLDLPRRLNIYYNAARFIAASELLDRGVARLLILDIDTLARRSPWERLAGLTCDVAFNFRPDKTKPWQKILANAVYYQGTPVARAFSQRFARALLKGLARNPAYHLDQIVPHYLLKSGRRFARDSVGALPDDLISLDYDPQASLWTAKGAHKRSERFLLEKARVDQMARPQTGLKRGA</sequence>
<proteinExistence type="predicted"/>
<evidence type="ECO:0000313" key="2">
    <source>
        <dbReference type="Proteomes" id="UP000192652"/>
    </source>
</evidence>
<reference evidence="1 2" key="1">
    <citation type="journal article" date="2017" name="Antonie Van Leeuwenhoek">
        <title>Rhizobium rhizosphaerae sp. nov., a novel species isolated from rice rhizosphere.</title>
        <authorList>
            <person name="Zhao J.J."/>
            <person name="Zhang J."/>
            <person name="Zhang R.J."/>
            <person name="Zhang C.W."/>
            <person name="Yin H.Q."/>
            <person name="Zhang X.X."/>
        </authorList>
    </citation>
    <scope>NUCLEOTIDE SEQUENCE [LARGE SCALE GENOMIC DNA]</scope>
    <source>
        <strain evidence="1 2">RD15</strain>
    </source>
</reference>
<name>A0ABX3PCD6_9HYPH</name>
<dbReference type="EMBL" id="MSPX01000011">
    <property type="protein sequence ID" value="OQP85860.1"/>
    <property type="molecule type" value="Genomic_DNA"/>
</dbReference>
<dbReference type="RefSeq" id="WP_081176615.1">
    <property type="nucleotide sequence ID" value="NZ_MSPX01000011.1"/>
</dbReference>